<gene>
    <name evidence="1" type="ORF">HGP05_00680</name>
</gene>
<sequence length="70" mass="8326">MNIDTLEVYEVIDHDKENQSEKLPLEDSEVSPGAFQLDLFESMSCQKHPRGDCKELYQRRQTMMKQFKFI</sequence>
<dbReference type="AlphaFoldDB" id="A0A7Y0VB21"/>
<comment type="caution">
    <text evidence="1">The sequence shown here is derived from an EMBL/GenBank/DDBJ whole genome shotgun (WGS) entry which is preliminary data.</text>
</comment>
<accession>A0A7Y0VB21</accession>
<protein>
    <submittedName>
        <fullName evidence="1">Uncharacterized protein</fullName>
    </submittedName>
</protein>
<evidence type="ECO:0000313" key="1">
    <source>
        <dbReference type="EMBL" id="NMX24588.1"/>
    </source>
</evidence>
<dbReference type="EMBL" id="JABBCN010000001">
    <property type="protein sequence ID" value="NMX24588.1"/>
    <property type="molecule type" value="Genomic_DNA"/>
</dbReference>
<name>A0A7Y0VB21_STRSA</name>
<reference evidence="1" key="1">
    <citation type="submission" date="2020-04" db="EMBL/GenBank/DDBJ databases">
        <authorList>
            <person name="Chakraborty B."/>
            <person name="Walker A.R."/>
            <person name="Burne R.A."/>
        </authorList>
    </citation>
    <scope>NUCLEOTIDE SEQUENCE [LARGE SCALE GENOMIC DNA]</scope>
    <source>
        <strain evidence="1">BCA8</strain>
    </source>
</reference>
<proteinExistence type="predicted"/>
<organism evidence="1">
    <name type="scientific">Streptococcus sanguinis</name>
    <dbReference type="NCBI Taxonomy" id="1305"/>
    <lineage>
        <taxon>Bacteria</taxon>
        <taxon>Bacillati</taxon>
        <taxon>Bacillota</taxon>
        <taxon>Bacilli</taxon>
        <taxon>Lactobacillales</taxon>
        <taxon>Streptococcaceae</taxon>
        <taxon>Streptococcus</taxon>
    </lineage>
</organism>